<evidence type="ECO:0000313" key="1">
    <source>
        <dbReference type="EMBL" id="KAI0029629.1"/>
    </source>
</evidence>
<accession>A0ACB8QCT5</accession>
<dbReference type="EMBL" id="MU273665">
    <property type="protein sequence ID" value="KAI0029629.1"/>
    <property type="molecule type" value="Genomic_DNA"/>
</dbReference>
<keyword evidence="1" id="KW-0456">Lyase</keyword>
<reference evidence="1" key="2">
    <citation type="journal article" date="2022" name="New Phytol.">
        <title>Evolutionary transition to the ectomycorrhizal habit in the genomes of a hyperdiverse lineage of mushroom-forming fungi.</title>
        <authorList>
            <person name="Looney B."/>
            <person name="Miyauchi S."/>
            <person name="Morin E."/>
            <person name="Drula E."/>
            <person name="Courty P.E."/>
            <person name="Kohler A."/>
            <person name="Kuo A."/>
            <person name="LaButti K."/>
            <person name="Pangilinan J."/>
            <person name="Lipzen A."/>
            <person name="Riley R."/>
            <person name="Andreopoulos W."/>
            <person name="He G."/>
            <person name="Johnson J."/>
            <person name="Nolan M."/>
            <person name="Tritt A."/>
            <person name="Barry K.W."/>
            <person name="Grigoriev I.V."/>
            <person name="Nagy L.G."/>
            <person name="Hibbett D."/>
            <person name="Henrissat B."/>
            <person name="Matheny P.B."/>
            <person name="Labbe J."/>
            <person name="Martin F.M."/>
        </authorList>
    </citation>
    <scope>NUCLEOTIDE SEQUENCE</scope>
    <source>
        <strain evidence="1">EC-137</strain>
    </source>
</reference>
<comment type="caution">
    <text evidence="1">The sequence shown here is derived from an EMBL/GenBank/DDBJ whole genome shotgun (WGS) entry which is preliminary data.</text>
</comment>
<reference evidence="1" key="1">
    <citation type="submission" date="2021-02" db="EMBL/GenBank/DDBJ databases">
        <authorList>
            <consortium name="DOE Joint Genome Institute"/>
            <person name="Ahrendt S."/>
            <person name="Looney B.P."/>
            <person name="Miyauchi S."/>
            <person name="Morin E."/>
            <person name="Drula E."/>
            <person name="Courty P.E."/>
            <person name="Chicoki N."/>
            <person name="Fauchery L."/>
            <person name="Kohler A."/>
            <person name="Kuo A."/>
            <person name="Labutti K."/>
            <person name="Pangilinan J."/>
            <person name="Lipzen A."/>
            <person name="Riley R."/>
            <person name="Andreopoulos W."/>
            <person name="He G."/>
            <person name="Johnson J."/>
            <person name="Barry K.W."/>
            <person name="Grigoriev I.V."/>
            <person name="Nagy L."/>
            <person name="Hibbett D."/>
            <person name="Henrissat B."/>
            <person name="Matheny P.B."/>
            <person name="Labbe J."/>
            <person name="Martin F."/>
        </authorList>
    </citation>
    <scope>NUCLEOTIDE SEQUENCE</scope>
    <source>
        <strain evidence="1">EC-137</strain>
    </source>
</reference>
<organism evidence="1 2">
    <name type="scientific">Vararia minispora EC-137</name>
    <dbReference type="NCBI Taxonomy" id="1314806"/>
    <lineage>
        <taxon>Eukaryota</taxon>
        <taxon>Fungi</taxon>
        <taxon>Dikarya</taxon>
        <taxon>Basidiomycota</taxon>
        <taxon>Agaricomycotina</taxon>
        <taxon>Agaricomycetes</taxon>
        <taxon>Russulales</taxon>
        <taxon>Lachnocladiaceae</taxon>
        <taxon>Vararia</taxon>
    </lineage>
</organism>
<dbReference type="Proteomes" id="UP000814128">
    <property type="component" value="Unassembled WGS sequence"/>
</dbReference>
<evidence type="ECO:0000313" key="2">
    <source>
        <dbReference type="Proteomes" id="UP000814128"/>
    </source>
</evidence>
<proteinExistence type="predicted"/>
<name>A0ACB8QCT5_9AGAM</name>
<sequence>MAHSWLAQFVLFSAFPLILPQRAWGTSLPTQRTAPHVAASDIQLLGQRRLSNIIGSTTGATSVGSWLADLEPTGQWPLSEIDYTTGCDAQRASWPAQVHWQRLVTLAAAWHGGLANAVQWTKNTTLRSAISSAMGFWFENDFTNPSCLDHGGDDLCPCGTPGFWNTNWFSNVIGIPGFVGEVCVMLNGTLTPSELGNCTKFTSRAYNTFLTGINGVSAITGSNSECGTRIGVDLGIFTGNESSLIDAFGHVHNEVIIENAIKADGIRPDGSFGQHTGIIYNGNYGKDYLNDIFNFEIEAAGTKFQATNASHEAVVTLLQADAWMIFRNVLTNVLHWDYSVLGRIIAIPVADNQATENTKLNFTQIEVLGQEWQSPEVQQVFQDLSLATTDANAGKIEGNRMFFTNDYMIQRGSGYVSTLRMYSKRTQNTECTNSQNPFGFHLADGTLYTHLQGNEYEDIFAAWDWNLIPGITVDYGATPLNCSGARHTGTQALVGGASDGQIGVAAMRYETPTSKTLNWRKTWFFLPNDIQHVMVARITSTTDAPVFSVLDQRRLDGDILVDGKAVTSGNFTGVSALFHGGVGYIFNSSNSAISLSIQSAQRTGAWSTISTSKQPAQSVDLFSAWLTHNDLTVPIDYTIYPATTAASFTTKAANSDLVVIRNDGSISALFDQANNVAMFVFWEAAGGSTTIPASSSSASIQVASTGNIALIVALDNFNLTIADPTQTLSSVTLTFTKGSGTTPSGWSSSSSSADITVQLPSGGLNGSSIFTKLF</sequence>
<protein>
    <submittedName>
        <fullName evidence="1">Polysaccharide lyase family 8 protein</fullName>
    </submittedName>
</protein>
<keyword evidence="2" id="KW-1185">Reference proteome</keyword>
<gene>
    <name evidence="1" type="ORF">K488DRAFT_55966</name>
</gene>